<proteinExistence type="predicted"/>
<dbReference type="Proteomes" id="UP000319486">
    <property type="component" value="Unassembled WGS sequence"/>
</dbReference>
<evidence type="ECO:0000313" key="2">
    <source>
        <dbReference type="Proteomes" id="UP000319486"/>
    </source>
</evidence>
<sequence>MSNIIDFLETIGQNASLRYASSEKMQHMLADSQVDNELQEAVLAGDQQRLSELLRAKNTCCMLMPGRVSCLLMSGMNDEDEILGERCA</sequence>
<name>A0A502FL52_9GAMM</name>
<dbReference type="AlphaFoldDB" id="A0A502FL52"/>
<gene>
    <name evidence="1" type="ORF">EAH88_11405</name>
</gene>
<dbReference type="EMBL" id="RCZO01000006">
    <property type="protein sequence ID" value="TPG08240.1"/>
    <property type="molecule type" value="Genomic_DNA"/>
</dbReference>
<protein>
    <submittedName>
        <fullName evidence="1">Uncharacterized protein</fullName>
    </submittedName>
</protein>
<keyword evidence="2" id="KW-1185">Reference proteome</keyword>
<dbReference type="OrthoDB" id="5772941at2"/>
<reference evidence="1 2" key="1">
    <citation type="journal article" date="2019" name="Environ. Microbiol.">
        <title>Species interactions and distinct microbial communities in high Arctic permafrost affected cryosols are associated with the CH4 and CO2 gas fluxes.</title>
        <authorList>
            <person name="Altshuler I."/>
            <person name="Hamel J."/>
            <person name="Turney S."/>
            <person name="Magnuson E."/>
            <person name="Levesque R."/>
            <person name="Greer C."/>
            <person name="Whyte L.G."/>
        </authorList>
    </citation>
    <scope>NUCLEOTIDE SEQUENCE [LARGE SCALE GENOMIC DNA]</scope>
    <source>
        <strain evidence="1 2">S13Y</strain>
    </source>
</reference>
<comment type="caution">
    <text evidence="1">The sequence shown here is derived from an EMBL/GenBank/DDBJ whole genome shotgun (WGS) entry which is preliminary data.</text>
</comment>
<evidence type="ECO:0000313" key="1">
    <source>
        <dbReference type="EMBL" id="TPG08240.1"/>
    </source>
</evidence>
<dbReference type="RefSeq" id="WP_140652715.1">
    <property type="nucleotide sequence ID" value="NZ_RCZB01000001.1"/>
</dbReference>
<organism evidence="1 2">
    <name type="scientific">Rhodanobacter glycinis</name>
    <dbReference type="NCBI Taxonomy" id="582702"/>
    <lineage>
        <taxon>Bacteria</taxon>
        <taxon>Pseudomonadati</taxon>
        <taxon>Pseudomonadota</taxon>
        <taxon>Gammaproteobacteria</taxon>
        <taxon>Lysobacterales</taxon>
        <taxon>Rhodanobacteraceae</taxon>
        <taxon>Rhodanobacter</taxon>
    </lineage>
</organism>
<accession>A0A502FL52</accession>